<proteinExistence type="predicted"/>
<dbReference type="GO" id="GO:0008641">
    <property type="term" value="F:ubiquitin-like modifier activating enzyme activity"/>
    <property type="evidence" value="ECO:0007669"/>
    <property type="project" value="InterPro"/>
</dbReference>
<comment type="caution">
    <text evidence="2">The sequence shown here is derived from an EMBL/GenBank/DDBJ whole genome shotgun (WGS) entry which is preliminary data.</text>
</comment>
<dbReference type="InterPro" id="IPR035985">
    <property type="entry name" value="Ubiquitin-activating_enz"/>
</dbReference>
<dbReference type="PANTHER" id="PTHR10953:SF102">
    <property type="entry name" value="ADENYLYLTRANSFERASE AND SULFURTRANSFERASE MOCS3"/>
    <property type="match status" value="1"/>
</dbReference>
<name>A0A523XVV0_UNCT6</name>
<accession>A0A523XVV0</accession>
<dbReference type="GO" id="GO:0005829">
    <property type="term" value="C:cytosol"/>
    <property type="evidence" value="ECO:0007669"/>
    <property type="project" value="TreeGrafter"/>
</dbReference>
<protein>
    <recommendedName>
        <fullName evidence="1">THIF-type NAD/FAD binding fold domain-containing protein</fullName>
    </recommendedName>
</protein>
<evidence type="ECO:0000259" key="1">
    <source>
        <dbReference type="Pfam" id="PF00899"/>
    </source>
</evidence>
<organism evidence="2 3">
    <name type="scientific">candidate division TA06 bacterium</name>
    <dbReference type="NCBI Taxonomy" id="2250710"/>
    <lineage>
        <taxon>Bacteria</taxon>
        <taxon>Bacteria division TA06</taxon>
    </lineage>
</organism>
<dbReference type="Gene3D" id="3.40.50.720">
    <property type="entry name" value="NAD(P)-binding Rossmann-like Domain"/>
    <property type="match status" value="1"/>
</dbReference>
<dbReference type="GO" id="GO:0008146">
    <property type="term" value="F:sulfotransferase activity"/>
    <property type="evidence" value="ECO:0007669"/>
    <property type="project" value="TreeGrafter"/>
</dbReference>
<dbReference type="Proteomes" id="UP000315534">
    <property type="component" value="Unassembled WGS sequence"/>
</dbReference>
<dbReference type="InterPro" id="IPR000594">
    <property type="entry name" value="ThiF_NAD_FAD-bd"/>
</dbReference>
<gene>
    <name evidence="2" type="ORF">E3J38_00510</name>
</gene>
<dbReference type="Pfam" id="PF00899">
    <property type="entry name" value="ThiF"/>
    <property type="match status" value="1"/>
</dbReference>
<dbReference type="SUPFAM" id="SSF69572">
    <property type="entry name" value="Activating enzymes of the ubiquitin-like proteins"/>
    <property type="match status" value="1"/>
</dbReference>
<dbReference type="AlphaFoldDB" id="A0A523XVV0"/>
<evidence type="ECO:0000313" key="2">
    <source>
        <dbReference type="EMBL" id="TET83418.1"/>
    </source>
</evidence>
<feature type="non-terminal residue" evidence="2">
    <location>
        <position position="1"/>
    </location>
</feature>
<dbReference type="GO" id="GO:0016779">
    <property type="term" value="F:nucleotidyltransferase activity"/>
    <property type="evidence" value="ECO:0007669"/>
    <property type="project" value="TreeGrafter"/>
</dbReference>
<feature type="domain" description="THIF-type NAD/FAD binding fold" evidence="1">
    <location>
        <begin position="2"/>
        <end position="146"/>
    </location>
</feature>
<reference evidence="2 3" key="1">
    <citation type="submission" date="2019-03" db="EMBL/GenBank/DDBJ databases">
        <title>Metabolic potential of uncultured bacteria and archaea associated with petroleum seepage in deep-sea sediments.</title>
        <authorList>
            <person name="Dong X."/>
            <person name="Hubert C."/>
        </authorList>
    </citation>
    <scope>NUCLEOTIDE SEQUENCE [LARGE SCALE GENOMIC DNA]</scope>
    <source>
        <strain evidence="2">E29_bin36</strain>
    </source>
</reference>
<dbReference type="GO" id="GO:0004792">
    <property type="term" value="F:thiosulfate-cyanide sulfurtransferase activity"/>
    <property type="evidence" value="ECO:0007669"/>
    <property type="project" value="TreeGrafter"/>
</dbReference>
<dbReference type="InterPro" id="IPR045886">
    <property type="entry name" value="ThiF/MoeB/HesA"/>
</dbReference>
<dbReference type="PANTHER" id="PTHR10953">
    <property type="entry name" value="UBIQUITIN-ACTIVATING ENZYME E1"/>
    <property type="match status" value="1"/>
</dbReference>
<dbReference type="EMBL" id="SOIP01000026">
    <property type="protein sequence ID" value="TET83418.1"/>
    <property type="molecule type" value="Genomic_DNA"/>
</dbReference>
<evidence type="ECO:0000313" key="3">
    <source>
        <dbReference type="Proteomes" id="UP000315534"/>
    </source>
</evidence>
<sequence>SEVRVNGVVTDVNSGNIDKILADCDLVVDGTDNLETRYLINDTCVKHKIPWVHGACLSSSGMSFNILPGGPCFRCMYAVAPELGRTPTCETEGILTSVPQLVGAIQATEAVKIICKTENISRRLIHVDLAAGTFEAIAVERSESCPACVKGHFEYLGKERTSSAVSLCGRNSVQIVPANETTVDLKALEKKLKTVGDVSHMGYLLNFKKEGHELVCFPDVRAIVRGTSDIGLAKSLYSRYIGN</sequence>